<evidence type="ECO:0000313" key="1">
    <source>
        <dbReference type="EMBL" id="MYM56976.1"/>
    </source>
</evidence>
<keyword evidence="2" id="KW-1185">Reference proteome</keyword>
<sequence length="115" mass="13134">MNYLIVPEKDVAVSDRYAAECKRKQAISIVCRTRRTRADLYYDWGYLSQESQNVLLASTEESREFFESLLKRYPRTGSATGVAPQFMFIDGFLISDIEKAASEIYAFLSDILRGA</sequence>
<protein>
    <submittedName>
        <fullName evidence="1">Uncharacterized protein</fullName>
    </submittedName>
</protein>
<gene>
    <name evidence="1" type="ORF">GR167_16790</name>
</gene>
<dbReference type="RefSeq" id="WP_160974884.1">
    <property type="nucleotide sequence ID" value="NZ_WWEN01000008.1"/>
</dbReference>
<comment type="caution">
    <text evidence="1">The sequence shown here is derived from an EMBL/GenBank/DDBJ whole genome shotgun (WGS) entry which is preliminary data.</text>
</comment>
<reference evidence="1 2" key="1">
    <citation type="submission" date="2020-01" db="EMBL/GenBank/DDBJ databases">
        <authorList>
            <person name="Chen S."/>
        </authorList>
    </citation>
    <scope>NUCLEOTIDE SEQUENCE [LARGE SCALE GENOMIC DNA]</scope>
    <source>
        <strain evidence="1 2">GS-10</strain>
    </source>
</reference>
<proteinExistence type="predicted"/>
<accession>A0A6L8LPM1</accession>
<name>A0A6L8LPM1_9RHOB</name>
<dbReference type="Proteomes" id="UP000479043">
    <property type="component" value="Unassembled WGS sequence"/>
</dbReference>
<dbReference type="EMBL" id="WWEN01000008">
    <property type="protein sequence ID" value="MYM56976.1"/>
    <property type="molecule type" value="Genomic_DNA"/>
</dbReference>
<organism evidence="1 2">
    <name type="scientific">Thalassovita mangrovi</name>
    <dbReference type="NCBI Taxonomy" id="2692236"/>
    <lineage>
        <taxon>Bacteria</taxon>
        <taxon>Pseudomonadati</taxon>
        <taxon>Pseudomonadota</taxon>
        <taxon>Alphaproteobacteria</taxon>
        <taxon>Rhodobacterales</taxon>
        <taxon>Roseobacteraceae</taxon>
        <taxon>Thalassovita</taxon>
    </lineage>
</organism>
<evidence type="ECO:0000313" key="2">
    <source>
        <dbReference type="Proteomes" id="UP000479043"/>
    </source>
</evidence>
<dbReference type="AlphaFoldDB" id="A0A6L8LPM1"/>